<feature type="transmembrane region" description="Helical" evidence="1">
    <location>
        <begin position="34"/>
        <end position="51"/>
    </location>
</feature>
<evidence type="ECO:0000259" key="2">
    <source>
        <dbReference type="Pfam" id="PF03544"/>
    </source>
</evidence>
<feature type="domain" description="Peptidase M56" evidence="3">
    <location>
        <begin position="153"/>
        <end position="259"/>
    </location>
</feature>
<dbReference type="EMBL" id="JAJSON010000018">
    <property type="protein sequence ID" value="MCG9971641.1"/>
    <property type="molecule type" value="Genomic_DNA"/>
</dbReference>
<dbReference type="Gene3D" id="3.30.1150.10">
    <property type="match status" value="1"/>
</dbReference>
<dbReference type="Proteomes" id="UP001139344">
    <property type="component" value="Unassembled WGS sequence"/>
</dbReference>
<keyword evidence="1" id="KW-1133">Transmembrane helix</keyword>
<keyword evidence="5" id="KW-1185">Reference proteome</keyword>
<dbReference type="PANTHER" id="PTHR34978">
    <property type="entry name" value="POSSIBLE SENSOR-TRANSDUCER PROTEIN BLAR"/>
    <property type="match status" value="1"/>
</dbReference>
<sequence>MLHYFLQVLFFQLLFLMVYEMFLKKETFFNYNRAYLLLTPVLAFIIPWLRLEFLVEAVPSNARIVLPEIITRDPVIYTQNLPLIVINAQGGWEPNWWFITYAIGALISSILFFRKYSYLKNLFRSGRKLKEENLRIVEVPDSAIACTFFNTVLLGDQLSEEERHQILAHELVHVEQKHSYDLIFFEIMKILFWFNPLIYIYQSRIAGLHEFIADSEVVKKIPKKTYFEQMLNSAFSTKDISFTSQFFNHSLIKKRIIMLQKDKSRSITKFKFLVIIPLMLAMLTYVACSENTTEIGATDSSIPEFGYTLTKGKEMTTQNKAAHTKYEDFLLNNPDYVSWATIEADQITYSIHPAGEEVPSGYRKMEVSFPDGDSYIMYMNLQPGSSEEKRPHDMKPIKIDNDLASQKEVPFGLIDQVPVFPECKGLASGEEQKDCVSRKISMFVNKNFDTSLGKKLGLTGINRVIVQFRIDETGNITDIKSRGPHPELERESERVIASLPKMEPGKHRGKKVSVMYSLPIAFKVGE</sequence>
<dbReference type="SUPFAM" id="SSF74653">
    <property type="entry name" value="TolA/TonB C-terminal domain"/>
    <property type="match status" value="1"/>
</dbReference>
<feature type="transmembrane region" description="Helical" evidence="1">
    <location>
        <begin position="96"/>
        <end position="113"/>
    </location>
</feature>
<proteinExistence type="predicted"/>
<evidence type="ECO:0000256" key="1">
    <source>
        <dbReference type="SAM" id="Phobius"/>
    </source>
</evidence>
<dbReference type="InterPro" id="IPR008756">
    <property type="entry name" value="Peptidase_M56"/>
</dbReference>
<feature type="domain" description="TonB C-terminal" evidence="2">
    <location>
        <begin position="463"/>
        <end position="523"/>
    </location>
</feature>
<dbReference type="InterPro" id="IPR037682">
    <property type="entry name" value="TonB_C"/>
</dbReference>
<dbReference type="PANTHER" id="PTHR34978:SF3">
    <property type="entry name" value="SLR0241 PROTEIN"/>
    <property type="match status" value="1"/>
</dbReference>
<dbReference type="GO" id="GO:0055085">
    <property type="term" value="P:transmembrane transport"/>
    <property type="evidence" value="ECO:0007669"/>
    <property type="project" value="InterPro"/>
</dbReference>
<evidence type="ECO:0000313" key="5">
    <source>
        <dbReference type="Proteomes" id="UP001139344"/>
    </source>
</evidence>
<dbReference type="Pfam" id="PF03544">
    <property type="entry name" value="TonB_C"/>
    <property type="match status" value="1"/>
</dbReference>
<feature type="transmembrane region" description="Helical" evidence="1">
    <location>
        <begin position="270"/>
        <end position="287"/>
    </location>
</feature>
<comment type="caution">
    <text evidence="4">The sequence shown here is derived from an EMBL/GenBank/DDBJ whole genome shotgun (WGS) entry which is preliminary data.</text>
</comment>
<accession>A0A9X2A787</accession>
<dbReference type="InterPro" id="IPR052173">
    <property type="entry name" value="Beta-lactam_resp_regulator"/>
</dbReference>
<dbReference type="AlphaFoldDB" id="A0A9X2A787"/>
<gene>
    <name evidence="4" type="ORF">LU635_08340</name>
</gene>
<organism evidence="4 5">
    <name type="scientific">Christiangramia crocea</name>
    <dbReference type="NCBI Taxonomy" id="2904124"/>
    <lineage>
        <taxon>Bacteria</taxon>
        <taxon>Pseudomonadati</taxon>
        <taxon>Bacteroidota</taxon>
        <taxon>Flavobacteriia</taxon>
        <taxon>Flavobacteriales</taxon>
        <taxon>Flavobacteriaceae</taxon>
        <taxon>Christiangramia</taxon>
    </lineage>
</organism>
<keyword evidence="1" id="KW-0812">Transmembrane</keyword>
<evidence type="ECO:0000259" key="3">
    <source>
        <dbReference type="Pfam" id="PF05569"/>
    </source>
</evidence>
<feature type="transmembrane region" description="Helical" evidence="1">
    <location>
        <begin position="6"/>
        <end position="22"/>
    </location>
</feature>
<dbReference type="CDD" id="cd07341">
    <property type="entry name" value="M56_BlaR1_MecR1_like"/>
    <property type="match status" value="1"/>
</dbReference>
<reference evidence="4" key="1">
    <citation type="submission" date="2021-12" db="EMBL/GenBank/DDBJ databases">
        <title>Description of Gramella crocea sp. nov., a new bacterium isolated from activated sludge.</title>
        <authorList>
            <person name="Zhang X."/>
        </authorList>
    </citation>
    <scope>NUCLEOTIDE SEQUENCE</scope>
    <source>
        <strain evidence="4">YB25</strain>
    </source>
</reference>
<protein>
    <submittedName>
        <fullName evidence="4">M56 family metallopeptidase</fullName>
    </submittedName>
</protein>
<dbReference type="Pfam" id="PF05569">
    <property type="entry name" value="Peptidase_M56"/>
    <property type="match status" value="1"/>
</dbReference>
<name>A0A9X2A787_9FLAO</name>
<keyword evidence="1" id="KW-0472">Membrane</keyword>
<evidence type="ECO:0000313" key="4">
    <source>
        <dbReference type="EMBL" id="MCG9971641.1"/>
    </source>
</evidence>
<dbReference type="RefSeq" id="WP_240098079.1">
    <property type="nucleotide sequence ID" value="NZ_JAJSON010000018.1"/>
</dbReference>